<protein>
    <submittedName>
        <fullName evidence="1">Uncharacterized protein</fullName>
    </submittedName>
</protein>
<evidence type="ECO:0000313" key="1">
    <source>
        <dbReference type="EMBL" id="PCM60712.1"/>
    </source>
</evidence>
<organism evidence="1 2">
    <name type="scientific">Klebsiella quasipneumoniae</name>
    <dbReference type="NCBI Taxonomy" id="1463165"/>
    <lineage>
        <taxon>Bacteria</taxon>
        <taxon>Pseudomonadati</taxon>
        <taxon>Pseudomonadota</taxon>
        <taxon>Gammaproteobacteria</taxon>
        <taxon>Enterobacterales</taxon>
        <taxon>Enterobacteriaceae</taxon>
        <taxon>Klebsiella/Raoultella group</taxon>
        <taxon>Klebsiella</taxon>
        <taxon>Klebsiella pneumoniae complex</taxon>
    </lineage>
</organism>
<evidence type="ECO:0000313" key="2">
    <source>
        <dbReference type="Proteomes" id="UP000217648"/>
    </source>
</evidence>
<accession>A0A246B1G9</accession>
<reference evidence="1 2" key="1">
    <citation type="submission" date="2017-09" db="EMBL/GenBank/DDBJ databases">
        <title>Mdr eskape-Ghana.</title>
        <authorList>
            <person name="Agyepong N."/>
            <person name="Janice J."/>
            <person name="Samuelsen O."/>
            <person name="Owusu-Ofori A."/>
            <person name="Sundsfjord A."/>
            <person name="Essack S."/>
            <person name="Pedersen T."/>
        </authorList>
    </citation>
    <scope>NUCLEOTIDE SEQUENCE [LARGE SCALE GENOMIC DNA]</scope>
    <source>
        <strain evidence="1 2">46</strain>
    </source>
</reference>
<dbReference type="EMBL" id="NXHG01000008">
    <property type="protein sequence ID" value="PCM60712.1"/>
    <property type="molecule type" value="Genomic_DNA"/>
</dbReference>
<comment type="caution">
    <text evidence="1">The sequence shown here is derived from an EMBL/GenBank/DDBJ whole genome shotgun (WGS) entry which is preliminary data.</text>
</comment>
<proteinExistence type="predicted"/>
<gene>
    <name evidence="1" type="ORF">CP911_15595</name>
</gene>
<sequence>MHGDSFGDRLSIALHLWYLTFALLCLKAPAIAIGEAESIHKINILQRFQPRLKKRNPLRRGHKAQRLLARG</sequence>
<dbReference type="KEGG" id="kqu:AVR78_15740"/>
<name>A0A246B1G9_9ENTR</name>
<dbReference type="AlphaFoldDB" id="A0A246B1G9"/>
<dbReference type="Proteomes" id="UP000217648">
    <property type="component" value="Unassembled WGS sequence"/>
</dbReference>